<evidence type="ECO:0000256" key="1">
    <source>
        <dbReference type="ARBA" id="ARBA00023180"/>
    </source>
</evidence>
<evidence type="ECO:0000259" key="4">
    <source>
        <dbReference type="PROSITE" id="PS50835"/>
    </source>
</evidence>
<keyword evidence="6" id="KW-1185">Reference proteome</keyword>
<keyword evidence="2" id="KW-0175">Coiled coil</keyword>
<sequence>MKISCGGACAASRARLLRHGRTEYQQRRTNCAVEAQWHSRGDVLERRIKFVKLYLKNECVDLLKKFTSQCRDTLERKVHPETSLFWKHSSPPEVVCDATGFFPKALLISWQKDGEDVYEDVELRETLPNQDGSFQKRSILKVSAEELQKHTYTCVIEHSSLEKDLVLPVSERRILRDGGSGGGQIGIIIICVVVALAVLVVAGIFIWKKKQSGFKSVPARAYQFESHWSNLDRYKQAIEQLLTKYHTVVEERDELQTRYKDLHKQDQWNKHWIMDIHSLQYRYTTLTPGTQFPEFTVVGLVDGEQFVYYDSNIRKMIPKTEWMKRIEGIIPYYWEKQTQAMWRDQENLKLLLDTIRPKASLSLYPAVVCHATGFFPKAVRISWWKNGKDMDKNVELRKTLPNQDGTFQKRSILKVPVEELLNHNYSCVIQHSSLEKDIVLPVEDFWNAAFYEGPSKYSCVAPIAPVAISVLVAFVCSFAGFVI</sequence>
<gene>
    <name evidence="5" type="ORF">HF521_014934</name>
</gene>
<keyword evidence="1" id="KW-0325">Glycoprotein</keyword>
<dbReference type="InterPro" id="IPR037055">
    <property type="entry name" value="MHC_I-like_Ag-recog_sf"/>
</dbReference>
<dbReference type="InterPro" id="IPR050208">
    <property type="entry name" value="MHC_class-I_related"/>
</dbReference>
<proteinExistence type="predicted"/>
<feature type="domain" description="Ig-like" evidence="4">
    <location>
        <begin position="367"/>
        <end position="439"/>
    </location>
</feature>
<dbReference type="Pfam" id="PF00129">
    <property type="entry name" value="MHC_I"/>
    <property type="match status" value="1"/>
</dbReference>
<feature type="transmembrane region" description="Helical" evidence="3">
    <location>
        <begin position="459"/>
        <end position="482"/>
    </location>
</feature>
<evidence type="ECO:0000313" key="6">
    <source>
        <dbReference type="Proteomes" id="UP000606274"/>
    </source>
</evidence>
<dbReference type="InterPro" id="IPR036179">
    <property type="entry name" value="Ig-like_dom_sf"/>
</dbReference>
<dbReference type="InterPro" id="IPR013783">
    <property type="entry name" value="Ig-like_fold"/>
</dbReference>
<dbReference type="Gene3D" id="2.60.40.10">
    <property type="entry name" value="Immunoglobulins"/>
    <property type="match status" value="2"/>
</dbReference>
<dbReference type="AlphaFoldDB" id="A0A8T0A9V8"/>
<evidence type="ECO:0000313" key="5">
    <source>
        <dbReference type="EMBL" id="KAF7687706.1"/>
    </source>
</evidence>
<keyword evidence="3" id="KW-0812">Transmembrane</keyword>
<dbReference type="PROSITE" id="PS50835">
    <property type="entry name" value="IG_LIKE"/>
    <property type="match status" value="2"/>
</dbReference>
<dbReference type="InterPro" id="IPR011162">
    <property type="entry name" value="MHC_I/II-like_Ag-recog"/>
</dbReference>
<evidence type="ECO:0000256" key="3">
    <source>
        <dbReference type="SAM" id="Phobius"/>
    </source>
</evidence>
<reference evidence="5" key="1">
    <citation type="submission" date="2020-08" db="EMBL/GenBank/DDBJ databases">
        <title>Chromosome-level assembly of Southern catfish (Silurus meridionalis) provides insights into visual adaptation to the nocturnal and benthic lifestyles.</title>
        <authorList>
            <person name="Zhang Y."/>
            <person name="Wang D."/>
            <person name="Peng Z."/>
        </authorList>
    </citation>
    <scope>NUCLEOTIDE SEQUENCE</scope>
    <source>
        <strain evidence="5">SWU-2019-XX</strain>
        <tissue evidence="5">Muscle</tissue>
    </source>
</reference>
<dbReference type="Proteomes" id="UP000606274">
    <property type="component" value="Unassembled WGS sequence"/>
</dbReference>
<feature type="domain" description="Ig-like" evidence="4">
    <location>
        <begin position="94"/>
        <end position="166"/>
    </location>
</feature>
<dbReference type="SUPFAM" id="SSF54452">
    <property type="entry name" value="MHC antigen-recognition domain"/>
    <property type="match status" value="1"/>
</dbReference>
<protein>
    <recommendedName>
        <fullName evidence="4">Ig-like domain-containing protein</fullName>
    </recommendedName>
</protein>
<dbReference type="EMBL" id="JABFDY010000027">
    <property type="protein sequence ID" value="KAF7687706.1"/>
    <property type="molecule type" value="Genomic_DNA"/>
</dbReference>
<comment type="caution">
    <text evidence="5">The sequence shown here is derived from an EMBL/GenBank/DDBJ whole genome shotgun (WGS) entry which is preliminary data.</text>
</comment>
<dbReference type="InterPro" id="IPR011161">
    <property type="entry name" value="MHC_I-like_Ag-recog"/>
</dbReference>
<dbReference type="SUPFAM" id="SSF48726">
    <property type="entry name" value="Immunoglobulin"/>
    <property type="match status" value="2"/>
</dbReference>
<dbReference type="CDD" id="cd07698">
    <property type="entry name" value="IgC1_MHC_I_alpha3"/>
    <property type="match status" value="2"/>
</dbReference>
<feature type="coiled-coil region" evidence="2">
    <location>
        <begin position="231"/>
        <end position="258"/>
    </location>
</feature>
<dbReference type="InterPro" id="IPR003597">
    <property type="entry name" value="Ig_C1-set"/>
</dbReference>
<name>A0A8T0A9V8_SILME</name>
<organism evidence="5 6">
    <name type="scientific">Silurus meridionalis</name>
    <name type="common">Southern catfish</name>
    <name type="synonym">Silurus soldatovi meridionalis</name>
    <dbReference type="NCBI Taxonomy" id="175797"/>
    <lineage>
        <taxon>Eukaryota</taxon>
        <taxon>Metazoa</taxon>
        <taxon>Chordata</taxon>
        <taxon>Craniata</taxon>
        <taxon>Vertebrata</taxon>
        <taxon>Euteleostomi</taxon>
        <taxon>Actinopterygii</taxon>
        <taxon>Neopterygii</taxon>
        <taxon>Teleostei</taxon>
        <taxon>Ostariophysi</taxon>
        <taxon>Siluriformes</taxon>
        <taxon>Siluridae</taxon>
        <taxon>Silurus</taxon>
    </lineage>
</organism>
<dbReference type="Gene3D" id="3.30.500.10">
    <property type="entry name" value="MHC class I-like antigen recognition-like"/>
    <property type="match status" value="1"/>
</dbReference>
<dbReference type="GO" id="GO:0006955">
    <property type="term" value="P:immune response"/>
    <property type="evidence" value="ECO:0007669"/>
    <property type="project" value="TreeGrafter"/>
</dbReference>
<dbReference type="GO" id="GO:0009897">
    <property type="term" value="C:external side of plasma membrane"/>
    <property type="evidence" value="ECO:0007669"/>
    <property type="project" value="TreeGrafter"/>
</dbReference>
<accession>A0A8T0A9V8</accession>
<keyword evidence="3" id="KW-0472">Membrane</keyword>
<dbReference type="PANTHER" id="PTHR16675:SF237">
    <property type="entry name" value="MHC CLASS I ANTIGEN TRANSCRIPT VARIANT 1-RELATED"/>
    <property type="match status" value="1"/>
</dbReference>
<feature type="transmembrane region" description="Helical" evidence="3">
    <location>
        <begin position="185"/>
        <end position="207"/>
    </location>
</feature>
<dbReference type="GO" id="GO:0005615">
    <property type="term" value="C:extracellular space"/>
    <property type="evidence" value="ECO:0007669"/>
    <property type="project" value="TreeGrafter"/>
</dbReference>
<dbReference type="InterPro" id="IPR007110">
    <property type="entry name" value="Ig-like_dom"/>
</dbReference>
<dbReference type="Pfam" id="PF07654">
    <property type="entry name" value="C1-set"/>
    <property type="match status" value="2"/>
</dbReference>
<dbReference type="SMART" id="SM00407">
    <property type="entry name" value="IGc1"/>
    <property type="match status" value="2"/>
</dbReference>
<keyword evidence="3" id="KW-1133">Transmembrane helix</keyword>
<evidence type="ECO:0000256" key="2">
    <source>
        <dbReference type="SAM" id="Coils"/>
    </source>
</evidence>
<dbReference type="PANTHER" id="PTHR16675">
    <property type="entry name" value="MHC CLASS I-RELATED"/>
    <property type="match status" value="1"/>
</dbReference>